<name>A0A2G1VVM1_9FLAO</name>
<dbReference type="EMBL" id="NQXA01000001">
    <property type="protein sequence ID" value="PHQ30804.1"/>
    <property type="molecule type" value="Genomic_DNA"/>
</dbReference>
<reference evidence="1 2" key="1">
    <citation type="submission" date="2017-08" db="EMBL/GenBank/DDBJ databases">
        <title>The whole genome shortgun sequences of strain Leeuwenhoekiella nanhaiensis G18 from the South China Sea.</title>
        <authorList>
            <person name="Liu Q."/>
        </authorList>
    </citation>
    <scope>NUCLEOTIDE SEQUENCE [LARGE SCALE GENOMIC DNA]</scope>
    <source>
        <strain evidence="1 2">G18</strain>
    </source>
</reference>
<dbReference type="Proteomes" id="UP000229433">
    <property type="component" value="Unassembled WGS sequence"/>
</dbReference>
<keyword evidence="2" id="KW-1185">Reference proteome</keyword>
<proteinExistence type="predicted"/>
<protein>
    <submittedName>
        <fullName evidence="1">Uncharacterized protein</fullName>
    </submittedName>
</protein>
<evidence type="ECO:0000313" key="1">
    <source>
        <dbReference type="EMBL" id="PHQ30804.1"/>
    </source>
</evidence>
<evidence type="ECO:0000313" key="2">
    <source>
        <dbReference type="Proteomes" id="UP000229433"/>
    </source>
</evidence>
<organism evidence="1 2">
    <name type="scientific">Leeuwenhoekiella nanhaiensis</name>
    <dbReference type="NCBI Taxonomy" id="1655491"/>
    <lineage>
        <taxon>Bacteria</taxon>
        <taxon>Pseudomonadati</taxon>
        <taxon>Bacteroidota</taxon>
        <taxon>Flavobacteriia</taxon>
        <taxon>Flavobacteriales</taxon>
        <taxon>Flavobacteriaceae</taxon>
        <taxon>Leeuwenhoekiella</taxon>
    </lineage>
</organism>
<dbReference type="AlphaFoldDB" id="A0A2G1VVM1"/>
<accession>A0A2G1VVM1</accession>
<sequence>MPPGDTCGHFFIANVRILSSVCPKRLKTVLLQRFLIPFRGFEYYIVINHAPGAYLGGSLILNRV</sequence>
<gene>
    <name evidence="1" type="ORF">CJ305_00820</name>
</gene>
<comment type="caution">
    <text evidence="1">The sequence shown here is derived from an EMBL/GenBank/DDBJ whole genome shotgun (WGS) entry which is preliminary data.</text>
</comment>